<dbReference type="EMBL" id="JARXHW010000138">
    <property type="protein sequence ID" value="MDQ8209740.1"/>
    <property type="molecule type" value="Genomic_DNA"/>
</dbReference>
<evidence type="ECO:0000256" key="1">
    <source>
        <dbReference type="SAM" id="SignalP"/>
    </source>
</evidence>
<evidence type="ECO:0000313" key="3">
    <source>
        <dbReference type="Proteomes" id="UP001225316"/>
    </source>
</evidence>
<keyword evidence="1" id="KW-0732">Signal</keyword>
<accession>A0ABU1B029</accession>
<name>A0ABU1B029_9BACT</name>
<dbReference type="RefSeq" id="WP_308952658.1">
    <property type="nucleotide sequence ID" value="NZ_JARXHW010000138.1"/>
</dbReference>
<organism evidence="2 3">
    <name type="scientific">Thalassobacterium maritimum</name>
    <dbReference type="NCBI Taxonomy" id="3041265"/>
    <lineage>
        <taxon>Bacteria</taxon>
        <taxon>Pseudomonadati</taxon>
        <taxon>Verrucomicrobiota</taxon>
        <taxon>Opitutia</taxon>
        <taxon>Puniceicoccales</taxon>
        <taxon>Coraliomargaritaceae</taxon>
        <taxon>Thalassobacterium</taxon>
    </lineage>
</organism>
<reference evidence="2 3" key="1">
    <citation type="submission" date="2023-04" db="EMBL/GenBank/DDBJ databases">
        <title>A novel bacteria isolated from coastal sediment.</title>
        <authorList>
            <person name="Liu X.-J."/>
            <person name="Du Z.-J."/>
        </authorList>
    </citation>
    <scope>NUCLEOTIDE SEQUENCE [LARGE SCALE GENOMIC DNA]</scope>
    <source>
        <strain evidence="2 3">SDUM461003</strain>
    </source>
</reference>
<keyword evidence="3" id="KW-1185">Reference proteome</keyword>
<feature type="chain" id="PRO_5045606543" description="DUF4468 domain-containing protein" evidence="1">
    <location>
        <begin position="20"/>
        <end position="165"/>
    </location>
</feature>
<gene>
    <name evidence="2" type="ORF">QEH52_19635</name>
</gene>
<sequence>MKTLLVLLVLVILPLAAYAAGKYLGKSKIESDWDKLNDSYIILLTPEEQQKFKGEVITCLAPTTKSEVNIAKIEYRLDLASLSVFRRFYYRNDELVLLHEYGFKLRDDLDIKKSILWTNRYFFNGTNSSDSIEHSEHSLSRNEIISESKELYRIIEERRSANQSR</sequence>
<evidence type="ECO:0008006" key="4">
    <source>
        <dbReference type="Google" id="ProtNLM"/>
    </source>
</evidence>
<feature type="signal peptide" evidence="1">
    <location>
        <begin position="1"/>
        <end position="19"/>
    </location>
</feature>
<protein>
    <recommendedName>
        <fullName evidence="4">DUF4468 domain-containing protein</fullName>
    </recommendedName>
</protein>
<dbReference type="Proteomes" id="UP001225316">
    <property type="component" value="Unassembled WGS sequence"/>
</dbReference>
<evidence type="ECO:0000313" key="2">
    <source>
        <dbReference type="EMBL" id="MDQ8209740.1"/>
    </source>
</evidence>
<comment type="caution">
    <text evidence="2">The sequence shown here is derived from an EMBL/GenBank/DDBJ whole genome shotgun (WGS) entry which is preliminary data.</text>
</comment>
<proteinExistence type="predicted"/>